<dbReference type="AlphaFoldDB" id="A0A849KKH9"/>
<gene>
    <name evidence="2" type="ORF">HK415_02320</name>
</gene>
<reference evidence="2 3" key="2">
    <citation type="submission" date="2020-06" db="EMBL/GenBank/DDBJ databases">
        <title>Ramlibacter rhizophilus sp. nov., isolated from rhizosphere soil of national flower Mugunghwa from South Korea.</title>
        <authorList>
            <person name="Zheng-Fei Y."/>
            <person name="Huan T."/>
        </authorList>
    </citation>
    <scope>NUCLEOTIDE SEQUENCE [LARGE SCALE GENOMIC DNA]</scope>
    <source>
        <strain evidence="2 3">B156</strain>
    </source>
</reference>
<dbReference type="RefSeq" id="WP_171556618.1">
    <property type="nucleotide sequence ID" value="NZ_JABFCS010000001.1"/>
</dbReference>
<organism evidence="2 3">
    <name type="scientific">Ramlibacter montanisoli</name>
    <dbReference type="NCBI Taxonomy" id="2732512"/>
    <lineage>
        <taxon>Bacteria</taxon>
        <taxon>Pseudomonadati</taxon>
        <taxon>Pseudomonadota</taxon>
        <taxon>Betaproteobacteria</taxon>
        <taxon>Burkholderiales</taxon>
        <taxon>Comamonadaceae</taxon>
        <taxon>Ramlibacter</taxon>
    </lineage>
</organism>
<feature type="transmembrane region" description="Helical" evidence="1">
    <location>
        <begin position="39"/>
        <end position="64"/>
    </location>
</feature>
<evidence type="ECO:0000313" key="3">
    <source>
        <dbReference type="Proteomes" id="UP000552954"/>
    </source>
</evidence>
<dbReference type="EMBL" id="JABFCS010000001">
    <property type="protein sequence ID" value="NNU42239.1"/>
    <property type="molecule type" value="Genomic_DNA"/>
</dbReference>
<sequence length="131" mass="13279">MNLTSSPRFLSTVLWLDAASCLATGLLQLAAPAALSAWFGLPAGLLTATGWALLAVAAFAAFAARAPRAPLVWIMVAGNAAWLLGCVELLLTGAAGTALGVAWIVLQAAVVAVLGELEWLGLRRAPAAAMA</sequence>
<accession>A0A849KKH9</accession>
<feature type="transmembrane region" description="Helical" evidence="1">
    <location>
        <begin position="97"/>
        <end position="115"/>
    </location>
</feature>
<feature type="transmembrane region" description="Helical" evidence="1">
    <location>
        <begin position="71"/>
        <end position="91"/>
    </location>
</feature>
<proteinExistence type="predicted"/>
<dbReference type="Proteomes" id="UP000552954">
    <property type="component" value="Unassembled WGS sequence"/>
</dbReference>
<keyword evidence="1" id="KW-1133">Transmembrane helix</keyword>
<keyword evidence="1" id="KW-0812">Transmembrane</keyword>
<evidence type="ECO:0000313" key="2">
    <source>
        <dbReference type="EMBL" id="NNU42239.1"/>
    </source>
</evidence>
<keyword evidence="1" id="KW-0472">Membrane</keyword>
<evidence type="ECO:0000256" key="1">
    <source>
        <dbReference type="SAM" id="Phobius"/>
    </source>
</evidence>
<reference evidence="2 3" key="1">
    <citation type="submission" date="2020-05" db="EMBL/GenBank/DDBJ databases">
        <authorList>
            <person name="Khan S.A."/>
            <person name="Jeon C.O."/>
            <person name="Chun B.H."/>
        </authorList>
    </citation>
    <scope>NUCLEOTIDE SEQUENCE [LARGE SCALE GENOMIC DNA]</scope>
    <source>
        <strain evidence="2 3">B156</strain>
    </source>
</reference>
<protein>
    <submittedName>
        <fullName evidence="2">Uncharacterized protein</fullName>
    </submittedName>
</protein>
<keyword evidence="3" id="KW-1185">Reference proteome</keyword>
<name>A0A849KKH9_9BURK</name>
<comment type="caution">
    <text evidence="2">The sequence shown here is derived from an EMBL/GenBank/DDBJ whole genome shotgun (WGS) entry which is preliminary data.</text>
</comment>